<dbReference type="Proteomes" id="UP000017861">
    <property type="component" value="Unassembled WGS sequence"/>
</dbReference>
<evidence type="ECO:0000313" key="1">
    <source>
        <dbReference type="EMBL" id="ESS54942.1"/>
    </source>
</evidence>
<dbReference type="EMBL" id="AYLP01001153">
    <property type="protein sequence ID" value="ESS54942.1"/>
    <property type="molecule type" value="Genomic_DNA"/>
</dbReference>
<dbReference type="PROSITE" id="PS51257">
    <property type="entry name" value="PROKAR_LIPOPROTEIN"/>
    <property type="match status" value="1"/>
</dbReference>
<dbReference type="AlphaFoldDB" id="V5AMP3"/>
<comment type="caution">
    <text evidence="1">The sequence shown here is derived from an EMBL/GenBank/DDBJ whole genome shotgun (WGS) entry which is preliminary data.</text>
</comment>
<dbReference type="VEuPathDB" id="TriTrypDB:TCDM_13626"/>
<gene>
    <name evidence="1" type="ORF">TCDM_13626</name>
</gene>
<protein>
    <submittedName>
        <fullName evidence="1">Uncharacterized protein</fullName>
    </submittedName>
</protein>
<name>V5AMP3_TRYCR</name>
<accession>V5AMP3</accession>
<proteinExistence type="predicted"/>
<sequence>MMRGRLHLLAAPASSTGTMMQVTFSCTHDGRCTLHNGNRILWHHTPQCVRTVSVSLLSLSLRTHRWTWHTQRHVRNQLFFLFPRTSHSSTAKRVPLLLSRIPLRHASCHMHQPTSVHVVSLQVLAPHSRSSQLLSSGRITLPSAPLGMNPRMNEDCCRPPNQRETTTDKRPQKKSMAFFPYECVHPNSFHPFPLVSHPCPQLRKSTFSPVIPERNVVSLTTIKSTLVRSCRLHLPSSK</sequence>
<evidence type="ECO:0000313" key="2">
    <source>
        <dbReference type="Proteomes" id="UP000017861"/>
    </source>
</evidence>
<reference evidence="1 2" key="1">
    <citation type="journal article" date="2014" name="Genome Announc.">
        <title>Trypanosoma cruzi Clone Dm28c Draft Genome Sequence.</title>
        <authorList>
            <person name="Grisard E.C."/>
            <person name="Teixeira S.M."/>
            <person name="de Almeida L.G."/>
            <person name="Stoco P.H."/>
            <person name="Gerber A.L."/>
            <person name="Talavera-Lopez C."/>
            <person name="Lima O.C."/>
            <person name="Andersson B."/>
            <person name="de Vasconcelos A.T."/>
        </authorList>
    </citation>
    <scope>NUCLEOTIDE SEQUENCE [LARGE SCALE GENOMIC DNA]</scope>
    <source>
        <strain evidence="1 2">Dm28c</strain>
    </source>
</reference>
<organism evidence="1 2">
    <name type="scientific">Trypanosoma cruzi Dm28c</name>
    <dbReference type="NCBI Taxonomy" id="1416333"/>
    <lineage>
        <taxon>Eukaryota</taxon>
        <taxon>Discoba</taxon>
        <taxon>Euglenozoa</taxon>
        <taxon>Kinetoplastea</taxon>
        <taxon>Metakinetoplastina</taxon>
        <taxon>Trypanosomatida</taxon>
        <taxon>Trypanosomatidae</taxon>
        <taxon>Trypanosoma</taxon>
        <taxon>Schizotrypanum</taxon>
    </lineage>
</organism>